<feature type="region of interest" description="Disordered" evidence="1">
    <location>
        <begin position="90"/>
        <end position="116"/>
    </location>
</feature>
<evidence type="ECO:0000313" key="3">
    <source>
        <dbReference type="Proteomes" id="UP000527355"/>
    </source>
</evidence>
<organism evidence="2 3">
    <name type="scientific">Myotis myotis</name>
    <name type="common">Greater mouse-eared bat</name>
    <name type="synonym">Vespertilio myotis</name>
    <dbReference type="NCBI Taxonomy" id="51298"/>
    <lineage>
        <taxon>Eukaryota</taxon>
        <taxon>Metazoa</taxon>
        <taxon>Chordata</taxon>
        <taxon>Craniata</taxon>
        <taxon>Vertebrata</taxon>
        <taxon>Euteleostomi</taxon>
        <taxon>Mammalia</taxon>
        <taxon>Eutheria</taxon>
        <taxon>Laurasiatheria</taxon>
        <taxon>Chiroptera</taxon>
        <taxon>Yangochiroptera</taxon>
        <taxon>Vespertilionidae</taxon>
        <taxon>Myotis</taxon>
    </lineage>
</organism>
<comment type="caution">
    <text evidence="2">The sequence shown here is derived from an EMBL/GenBank/DDBJ whole genome shotgun (WGS) entry which is preliminary data.</text>
</comment>
<dbReference type="Proteomes" id="UP000527355">
    <property type="component" value="Unassembled WGS sequence"/>
</dbReference>
<evidence type="ECO:0000313" key="2">
    <source>
        <dbReference type="EMBL" id="KAF6279892.1"/>
    </source>
</evidence>
<keyword evidence="3" id="KW-1185">Reference proteome</keyword>
<name>A0A7J7RUN1_MYOMY</name>
<proteinExistence type="predicted"/>
<accession>A0A7J7RUN1</accession>
<dbReference type="EMBL" id="JABWUV010000021">
    <property type="protein sequence ID" value="KAF6279892.1"/>
    <property type="molecule type" value="Genomic_DNA"/>
</dbReference>
<reference evidence="2 3" key="1">
    <citation type="journal article" date="2020" name="Nature">
        <title>Six reference-quality genomes reveal evolution of bat adaptations.</title>
        <authorList>
            <person name="Jebb D."/>
            <person name="Huang Z."/>
            <person name="Pippel M."/>
            <person name="Hughes G.M."/>
            <person name="Lavrichenko K."/>
            <person name="Devanna P."/>
            <person name="Winkler S."/>
            <person name="Jermiin L.S."/>
            <person name="Skirmuntt E.C."/>
            <person name="Katzourakis A."/>
            <person name="Burkitt-Gray L."/>
            <person name="Ray D.A."/>
            <person name="Sullivan K.A.M."/>
            <person name="Roscito J.G."/>
            <person name="Kirilenko B.M."/>
            <person name="Davalos L.M."/>
            <person name="Corthals A.P."/>
            <person name="Power M.L."/>
            <person name="Jones G."/>
            <person name="Ransome R.D."/>
            <person name="Dechmann D.K.N."/>
            <person name="Locatelli A.G."/>
            <person name="Puechmaille S.J."/>
            <person name="Fedrigo O."/>
            <person name="Jarvis E.D."/>
            <person name="Hiller M."/>
            <person name="Vernes S.C."/>
            <person name="Myers E.W."/>
            <person name="Teeling E.C."/>
        </authorList>
    </citation>
    <scope>NUCLEOTIDE SEQUENCE [LARGE SCALE GENOMIC DNA]</scope>
    <source>
        <strain evidence="2">MMyoMyo1</strain>
        <tissue evidence="2">Flight muscle</tissue>
    </source>
</reference>
<protein>
    <submittedName>
        <fullName evidence="2">Uncharacterized protein</fullName>
    </submittedName>
</protein>
<evidence type="ECO:0000256" key="1">
    <source>
        <dbReference type="SAM" id="MobiDB-lite"/>
    </source>
</evidence>
<dbReference type="AlphaFoldDB" id="A0A7J7RUN1"/>
<sequence length="149" mass="16368">METKRAVALGAWPISGCRPALRCLSPAPADRPVLTSFGQADKEGTVFCPCALRRCLCRVALSPLAVASVTSQEEVGGSRELLSNLGVSLSPAEHSPEWPLVAQSRSPHGEEGENSPRWVKSLRWHRQYETDSEPYHTPWHSDVSVQGYF</sequence>
<gene>
    <name evidence="2" type="ORF">mMyoMyo1_010151</name>
</gene>